<feature type="domain" description="CCHC-type" evidence="2">
    <location>
        <begin position="211"/>
        <end position="227"/>
    </location>
</feature>
<feature type="region of interest" description="Disordered" evidence="1">
    <location>
        <begin position="16"/>
        <end position="35"/>
    </location>
</feature>
<dbReference type="AlphaFoldDB" id="A0A6H5ICB4"/>
<evidence type="ECO:0000313" key="4">
    <source>
        <dbReference type="Proteomes" id="UP000479190"/>
    </source>
</evidence>
<dbReference type="Proteomes" id="UP000479190">
    <property type="component" value="Unassembled WGS sequence"/>
</dbReference>
<evidence type="ECO:0000259" key="2">
    <source>
        <dbReference type="SMART" id="SM00343"/>
    </source>
</evidence>
<keyword evidence="4" id="KW-1185">Reference proteome</keyword>
<name>A0A6H5ICB4_9HYME</name>
<organism evidence="3 4">
    <name type="scientific">Trichogramma brassicae</name>
    <dbReference type="NCBI Taxonomy" id="86971"/>
    <lineage>
        <taxon>Eukaryota</taxon>
        <taxon>Metazoa</taxon>
        <taxon>Ecdysozoa</taxon>
        <taxon>Arthropoda</taxon>
        <taxon>Hexapoda</taxon>
        <taxon>Insecta</taxon>
        <taxon>Pterygota</taxon>
        <taxon>Neoptera</taxon>
        <taxon>Endopterygota</taxon>
        <taxon>Hymenoptera</taxon>
        <taxon>Apocrita</taxon>
        <taxon>Proctotrupomorpha</taxon>
        <taxon>Chalcidoidea</taxon>
        <taxon>Trichogrammatidae</taxon>
        <taxon>Trichogramma</taxon>
    </lineage>
</organism>
<protein>
    <recommendedName>
        <fullName evidence="2">CCHC-type domain-containing protein</fullName>
    </recommendedName>
</protein>
<dbReference type="InterPro" id="IPR001878">
    <property type="entry name" value="Znf_CCHC"/>
</dbReference>
<reference evidence="3 4" key="1">
    <citation type="submission" date="2020-02" db="EMBL/GenBank/DDBJ databases">
        <authorList>
            <person name="Ferguson B K."/>
        </authorList>
    </citation>
    <scope>NUCLEOTIDE SEQUENCE [LARGE SCALE GENOMIC DNA]</scope>
</reference>
<dbReference type="GO" id="GO:0003676">
    <property type="term" value="F:nucleic acid binding"/>
    <property type="evidence" value="ECO:0007669"/>
    <property type="project" value="InterPro"/>
</dbReference>
<feature type="domain" description="CCHC-type" evidence="2">
    <location>
        <begin position="230"/>
        <end position="246"/>
    </location>
</feature>
<gene>
    <name evidence="3" type="ORF">TBRA_LOCUS6302</name>
</gene>
<sequence>MERVEKQLWAQMKEMCSRGEPAVSQREPHMQQEEERTQVKRSYVVVVRGKGLKEGKDVQSKLERVEKGMGFKVKGVRNMKEGRVLVELADEAERKRMLEDRRLREAGLRVEKPKTFPPLVLIRAVPKGMNDDELLDEVYVRNLKEEVDAEEMERTMRVKFRIGARSREKEGVLLEVLPRIRQALLGTGSAARIYIGMRVLYFVETFERVTRCFSCYGFNHRAIECKRGKLCSRCCKKGHLAGDCHESEECGNCRERKRECRHSVLSRTCPEMLLRLGRWKERVQE</sequence>
<evidence type="ECO:0000256" key="1">
    <source>
        <dbReference type="SAM" id="MobiDB-lite"/>
    </source>
</evidence>
<dbReference type="SUPFAM" id="SSF57756">
    <property type="entry name" value="Retrovirus zinc finger-like domains"/>
    <property type="match status" value="1"/>
</dbReference>
<proteinExistence type="predicted"/>
<dbReference type="SMART" id="SM00343">
    <property type="entry name" value="ZnF_C2HC"/>
    <property type="match status" value="2"/>
</dbReference>
<dbReference type="EMBL" id="CADCXV010000740">
    <property type="protein sequence ID" value="CAB0034404.1"/>
    <property type="molecule type" value="Genomic_DNA"/>
</dbReference>
<evidence type="ECO:0000313" key="3">
    <source>
        <dbReference type="EMBL" id="CAB0034404.1"/>
    </source>
</evidence>
<dbReference type="InterPro" id="IPR036875">
    <property type="entry name" value="Znf_CCHC_sf"/>
</dbReference>
<feature type="compositionally biased region" description="Basic and acidic residues" evidence="1">
    <location>
        <begin position="26"/>
        <end position="35"/>
    </location>
</feature>
<dbReference type="GO" id="GO:0008270">
    <property type="term" value="F:zinc ion binding"/>
    <property type="evidence" value="ECO:0007669"/>
    <property type="project" value="InterPro"/>
</dbReference>
<dbReference type="OrthoDB" id="7699032at2759"/>
<accession>A0A6H5ICB4</accession>